<dbReference type="EMBL" id="JADQTO010000001">
    <property type="protein sequence ID" value="MBG0560157.1"/>
    <property type="molecule type" value="Genomic_DNA"/>
</dbReference>
<keyword evidence="1" id="KW-0479">Metal-binding</keyword>
<dbReference type="InterPro" id="IPR007527">
    <property type="entry name" value="Znf_SWIM"/>
</dbReference>
<proteinExistence type="predicted"/>
<keyword evidence="1" id="KW-0863">Zinc-finger</keyword>
<sequence>MPVERWSIPQVEALAPDPGSLRNARGVTGQFSATGRLDEILWGLCRSYQVAADLAGPAFKCSCPSRKIPCKHVLGLLLVWATSGVGGGPAPEFATTWQAARAARAKPRAASTPDPVAAAKRAQERADRVTGGMTELRRWLDDQVEQGLAGFARAGRQTFEPMAARLVDAQAPGPAGALRRLSGVAGIGPQWADRVLGELAMLRLLVTAHDRLDSLAAPLAATVRSRIGFPTSTDDVLSGPRVTDRWQVLGQTESDDGALTTRRTWLRGAATGRFALVLSFAAPGQALTADLVPGTEFRGDLCFYPGSAPLRALVAERVSAAEPFASPDGAGPIRAALSGWASILAAEPWRFDAPMLLADVIPASDGHLVDAAGDALPLAPGHGEPWWLLAAAGAAPATVAAEWSPAGLRPLAAWVDGSFVPAGAPVPAFGARRAPELPPELLAAALVGTGRRPWASETVHAGSLVVEMGAAATGPAVAGAPAGGPAAASGPAGEVPPGVTGGGWSAASALLEAAAVALTCRRAGIVPEIGRVPVPAAPAETAPLLPSAASARLARILGGGAPGGSHLEQELLAQWLAAAAARGGLVPPAMLPALLDAGRRNTTIRTELALVAGRRGAWLAEQRGDWSWLLDEAVPVSIADWHTATGSERLSHLAALRRTDPDQARELVESDWRSESSENRARFLTTFATGLSLRDEPLLETALDDRRKEVREAALDLLRQLPGAQLGRRMAERAHAAVRLIGYASPGRPRAASPPSPAPAASPPSPAPAAAFPAGPARAAVSPPGPARLVVEPPEELDPALRRDGVGAAPVRGIGAGAWLLEEVVAGTPLETWTELEPAGYLAVARGHDWANPLLHGWAKAAVTQRNAAWAVALLETDSGTLREAVRWDLHLVLPPDRLAGLAADALRAGDGSAHRLLALHPGPWPDHLAATVLETVAARARTDRHTWQLGELCRTAALAMPPAYADLAGRLAAQLDQLVDPTRVRPVTDLARTLTYRHEMLQELQ</sequence>
<dbReference type="PROSITE" id="PS50966">
    <property type="entry name" value="ZF_SWIM"/>
    <property type="match status" value="1"/>
</dbReference>
<keyword evidence="5" id="KW-1185">Reference proteome</keyword>
<keyword evidence="1" id="KW-0862">Zinc</keyword>
<feature type="compositionally biased region" description="Pro residues" evidence="2">
    <location>
        <begin position="752"/>
        <end position="767"/>
    </location>
</feature>
<dbReference type="Pfam" id="PF18944">
    <property type="entry name" value="DUF5691"/>
    <property type="match status" value="1"/>
</dbReference>
<name>A0A931FUU7_9ACTN</name>
<organism evidence="4 5">
    <name type="scientific">Actinoplanes aureus</name>
    <dbReference type="NCBI Taxonomy" id="2792083"/>
    <lineage>
        <taxon>Bacteria</taxon>
        <taxon>Bacillati</taxon>
        <taxon>Actinomycetota</taxon>
        <taxon>Actinomycetes</taxon>
        <taxon>Micromonosporales</taxon>
        <taxon>Micromonosporaceae</taxon>
        <taxon>Actinoplanes</taxon>
    </lineage>
</organism>
<feature type="domain" description="SWIM-type" evidence="3">
    <location>
        <begin position="48"/>
        <end position="81"/>
    </location>
</feature>
<accession>A0A931FUU7</accession>
<comment type="caution">
    <text evidence="4">The sequence shown here is derived from an EMBL/GenBank/DDBJ whole genome shotgun (WGS) entry which is preliminary data.</text>
</comment>
<dbReference type="GO" id="GO:0008270">
    <property type="term" value="F:zinc ion binding"/>
    <property type="evidence" value="ECO:0007669"/>
    <property type="project" value="UniProtKB-KW"/>
</dbReference>
<feature type="region of interest" description="Disordered" evidence="2">
    <location>
        <begin position="745"/>
        <end position="795"/>
    </location>
</feature>
<reference evidence="4" key="1">
    <citation type="submission" date="2020-11" db="EMBL/GenBank/DDBJ databases">
        <title>Isolation and identification of active actinomycetes.</title>
        <authorList>
            <person name="Sun X."/>
        </authorList>
    </citation>
    <scope>NUCLEOTIDE SEQUENCE</scope>
    <source>
        <strain evidence="4">NEAU-A11</strain>
    </source>
</reference>
<feature type="compositionally biased region" description="Low complexity" evidence="2">
    <location>
        <begin position="768"/>
        <end position="780"/>
    </location>
</feature>
<dbReference type="RefSeq" id="WP_196411965.1">
    <property type="nucleotide sequence ID" value="NZ_JADQTO010000001.1"/>
</dbReference>
<evidence type="ECO:0000313" key="4">
    <source>
        <dbReference type="EMBL" id="MBG0560157.1"/>
    </source>
</evidence>
<dbReference type="InterPro" id="IPR043746">
    <property type="entry name" value="DUF5691"/>
</dbReference>
<dbReference type="Proteomes" id="UP000598146">
    <property type="component" value="Unassembled WGS sequence"/>
</dbReference>
<evidence type="ECO:0000256" key="2">
    <source>
        <dbReference type="SAM" id="MobiDB-lite"/>
    </source>
</evidence>
<dbReference type="Pfam" id="PF04434">
    <property type="entry name" value="SWIM"/>
    <property type="match status" value="1"/>
</dbReference>
<gene>
    <name evidence="4" type="ORF">I4J89_01580</name>
</gene>
<protein>
    <submittedName>
        <fullName evidence="4">SWIM zinc finger family protein</fullName>
    </submittedName>
</protein>
<dbReference type="AlphaFoldDB" id="A0A931FUU7"/>
<evidence type="ECO:0000256" key="1">
    <source>
        <dbReference type="PROSITE-ProRule" id="PRU00325"/>
    </source>
</evidence>
<evidence type="ECO:0000313" key="5">
    <source>
        <dbReference type="Proteomes" id="UP000598146"/>
    </source>
</evidence>
<evidence type="ECO:0000259" key="3">
    <source>
        <dbReference type="PROSITE" id="PS50966"/>
    </source>
</evidence>